<reference evidence="1" key="1">
    <citation type="submission" date="2021-05" db="EMBL/GenBank/DDBJ databases">
        <authorList>
            <person name="Pietrasiak N."/>
            <person name="Ward R."/>
            <person name="Stajich J.E."/>
            <person name="Kurbessoian T."/>
        </authorList>
    </citation>
    <scope>NUCLEOTIDE SEQUENCE</scope>
    <source>
        <strain evidence="1">GSE-TBD4-15B</strain>
    </source>
</reference>
<organism evidence="1 2">
    <name type="scientific">Pegethrix bostrychoides GSE-TBD4-15B</name>
    <dbReference type="NCBI Taxonomy" id="2839662"/>
    <lineage>
        <taxon>Bacteria</taxon>
        <taxon>Bacillati</taxon>
        <taxon>Cyanobacteriota</taxon>
        <taxon>Cyanophyceae</taxon>
        <taxon>Oculatellales</taxon>
        <taxon>Oculatellaceae</taxon>
        <taxon>Pegethrix</taxon>
    </lineage>
</organism>
<protein>
    <submittedName>
        <fullName evidence="1">Uncharacterized protein</fullName>
    </submittedName>
</protein>
<name>A0A951PBY2_9CYAN</name>
<reference evidence="1" key="2">
    <citation type="journal article" date="2022" name="Microbiol. Resour. Announc.">
        <title>Metagenome Sequencing to Explore Phylogenomics of Terrestrial Cyanobacteria.</title>
        <authorList>
            <person name="Ward R.D."/>
            <person name="Stajich J.E."/>
            <person name="Johansen J.R."/>
            <person name="Huntemann M."/>
            <person name="Clum A."/>
            <person name="Foster B."/>
            <person name="Foster B."/>
            <person name="Roux S."/>
            <person name="Palaniappan K."/>
            <person name="Varghese N."/>
            <person name="Mukherjee S."/>
            <person name="Reddy T.B.K."/>
            <person name="Daum C."/>
            <person name="Copeland A."/>
            <person name="Chen I.A."/>
            <person name="Ivanova N.N."/>
            <person name="Kyrpides N.C."/>
            <person name="Shapiro N."/>
            <person name="Eloe-Fadrosh E.A."/>
            <person name="Pietrasiak N."/>
        </authorList>
    </citation>
    <scope>NUCLEOTIDE SEQUENCE</scope>
    <source>
        <strain evidence="1">GSE-TBD4-15B</strain>
    </source>
</reference>
<sequence length="55" mass="6492">MQIQQQVTQKLLDKEIDWEFYFDFMAESGIEPEELIDTAQGNLDFAIKENIILEL</sequence>
<proteinExistence type="predicted"/>
<dbReference type="EMBL" id="JAHHHV010000057">
    <property type="protein sequence ID" value="MBW4465669.1"/>
    <property type="molecule type" value="Genomic_DNA"/>
</dbReference>
<accession>A0A951PBY2</accession>
<gene>
    <name evidence="1" type="ORF">KME07_09545</name>
</gene>
<evidence type="ECO:0000313" key="1">
    <source>
        <dbReference type="EMBL" id="MBW4465669.1"/>
    </source>
</evidence>
<comment type="caution">
    <text evidence="1">The sequence shown here is derived from an EMBL/GenBank/DDBJ whole genome shotgun (WGS) entry which is preliminary data.</text>
</comment>
<dbReference type="Proteomes" id="UP000707356">
    <property type="component" value="Unassembled WGS sequence"/>
</dbReference>
<dbReference type="AlphaFoldDB" id="A0A951PBY2"/>
<evidence type="ECO:0000313" key="2">
    <source>
        <dbReference type="Proteomes" id="UP000707356"/>
    </source>
</evidence>